<accession>A0A1I6ZFX9</accession>
<organism evidence="1 2">
    <name type="scientific">Actinopolyspora righensis</name>
    <dbReference type="NCBI Taxonomy" id="995060"/>
    <lineage>
        <taxon>Bacteria</taxon>
        <taxon>Bacillati</taxon>
        <taxon>Actinomycetota</taxon>
        <taxon>Actinomycetes</taxon>
        <taxon>Actinopolysporales</taxon>
        <taxon>Actinopolysporaceae</taxon>
        <taxon>Actinopolyspora</taxon>
        <taxon>Actinopolyspora alba group</taxon>
    </lineage>
</organism>
<protein>
    <submittedName>
        <fullName evidence="1">Uncharacterized protein</fullName>
    </submittedName>
</protein>
<dbReference type="Proteomes" id="UP000199165">
    <property type="component" value="Unassembled WGS sequence"/>
</dbReference>
<dbReference type="Pfam" id="PF19980">
    <property type="entry name" value="DUF6416"/>
    <property type="match status" value="1"/>
</dbReference>
<dbReference type="InterPro" id="IPR046301">
    <property type="entry name" value="DUF6416"/>
</dbReference>
<dbReference type="EMBL" id="FPAT01000004">
    <property type="protein sequence ID" value="SFT61592.1"/>
    <property type="molecule type" value="Genomic_DNA"/>
</dbReference>
<name>A0A1I6ZFX9_9ACTN</name>
<gene>
    <name evidence="1" type="ORF">SAMN04487904_104315</name>
</gene>
<dbReference type="AlphaFoldDB" id="A0A1I6ZFX9"/>
<reference evidence="2" key="1">
    <citation type="submission" date="2016-10" db="EMBL/GenBank/DDBJ databases">
        <authorList>
            <person name="Varghese N."/>
            <person name="Submissions S."/>
        </authorList>
    </citation>
    <scope>NUCLEOTIDE SEQUENCE [LARGE SCALE GENOMIC DNA]</scope>
    <source>
        <strain evidence="2">DSM 45501</strain>
    </source>
</reference>
<evidence type="ECO:0000313" key="1">
    <source>
        <dbReference type="EMBL" id="SFT61592.1"/>
    </source>
</evidence>
<sequence length="161" mass="18363">MSRERAMEVMSTLSSQLDIHPANDEVDSRHVLPDDHRLWSYHALREDDRYYPKWDVDADSAVAEAFYQPVSGKAKVFLDLLIDHPGQLLSVDEICHLAGEDVFSGSRSIAGSINGLNHSCELTGRNYPFYWWGGDKTKYTDYAMKSRVADLFRHARANIDQ</sequence>
<proteinExistence type="predicted"/>
<keyword evidence="2" id="KW-1185">Reference proteome</keyword>
<evidence type="ECO:0000313" key="2">
    <source>
        <dbReference type="Proteomes" id="UP000199165"/>
    </source>
</evidence>